<sequence length="207" mass="22668">MFRRQFIRMASSAAKKSQEPLRIYGVDGTYATALFDVAVAESRVSQVSSSLAAVNDLLRNDSKLAHIFQNPALSLQDRQIVAKTVVNNGSLKVEPAVANFLNVLAENNRLSLLEKIAQDFAKLDDHYNGVVNGTITTAQPLDNKSFKRIEKALAGSKFVGSEKTLRLTNTVDPQIQGGLVVEIDDKTVDLSIAARIQKLNKILEETV</sequence>
<accession>A0A9P6VXB1</accession>
<keyword evidence="6" id="KW-0406">Ion transport</keyword>
<gene>
    <name evidence="9" type="primary">ATP5</name>
    <name evidence="9" type="ORF">C6P45_002336</name>
</gene>
<evidence type="ECO:0000256" key="4">
    <source>
        <dbReference type="ARBA" id="ARBA00022448"/>
    </source>
</evidence>
<dbReference type="Pfam" id="PF00213">
    <property type="entry name" value="OSCP"/>
    <property type="match status" value="1"/>
</dbReference>
<protein>
    <recommendedName>
        <fullName evidence="3">ATP synthase subunit 5, mitochondrial</fullName>
    </recommendedName>
</protein>
<dbReference type="InterPro" id="IPR000711">
    <property type="entry name" value="ATPase_OSCP/dsu"/>
</dbReference>
<comment type="subcellular location">
    <subcellularLocation>
        <location evidence="1">Membrane</location>
    </subcellularLocation>
</comment>
<dbReference type="PANTHER" id="PTHR11910">
    <property type="entry name" value="ATP SYNTHASE DELTA CHAIN"/>
    <property type="match status" value="1"/>
</dbReference>
<evidence type="ECO:0000256" key="3">
    <source>
        <dbReference type="ARBA" id="ARBA00014723"/>
    </source>
</evidence>
<evidence type="ECO:0000256" key="2">
    <source>
        <dbReference type="ARBA" id="ARBA00007046"/>
    </source>
</evidence>
<comment type="similarity">
    <text evidence="2">Belongs to the ATPase delta chain family.</text>
</comment>
<evidence type="ECO:0000256" key="8">
    <source>
        <dbReference type="ARBA" id="ARBA00023310"/>
    </source>
</evidence>
<dbReference type="GO" id="GO:0046933">
    <property type="term" value="F:proton-transporting ATP synthase activity, rotational mechanism"/>
    <property type="evidence" value="ECO:0007669"/>
    <property type="project" value="InterPro"/>
</dbReference>
<evidence type="ECO:0000313" key="10">
    <source>
        <dbReference type="Proteomes" id="UP000750334"/>
    </source>
</evidence>
<name>A0A9P6VXB1_MAUEX</name>
<dbReference type="GO" id="GO:0016020">
    <property type="term" value="C:membrane"/>
    <property type="evidence" value="ECO:0007669"/>
    <property type="project" value="UniProtKB-SubCell"/>
</dbReference>
<dbReference type="Proteomes" id="UP000750334">
    <property type="component" value="Unassembled WGS sequence"/>
</dbReference>
<dbReference type="EMBL" id="PUHR01000228">
    <property type="protein sequence ID" value="KAG0657787.1"/>
    <property type="molecule type" value="Genomic_DNA"/>
</dbReference>
<organism evidence="9 10">
    <name type="scientific">Maudiozyma exigua</name>
    <name type="common">Yeast</name>
    <name type="synonym">Kazachstania exigua</name>
    <dbReference type="NCBI Taxonomy" id="34358"/>
    <lineage>
        <taxon>Eukaryota</taxon>
        <taxon>Fungi</taxon>
        <taxon>Dikarya</taxon>
        <taxon>Ascomycota</taxon>
        <taxon>Saccharomycotina</taxon>
        <taxon>Saccharomycetes</taxon>
        <taxon>Saccharomycetales</taxon>
        <taxon>Saccharomycetaceae</taxon>
        <taxon>Maudiozyma</taxon>
    </lineage>
</organism>
<evidence type="ECO:0000313" key="9">
    <source>
        <dbReference type="EMBL" id="KAG0657787.1"/>
    </source>
</evidence>
<keyword evidence="4" id="KW-0813">Transport</keyword>
<keyword evidence="7" id="KW-0472">Membrane</keyword>
<evidence type="ECO:0000256" key="6">
    <source>
        <dbReference type="ARBA" id="ARBA00023065"/>
    </source>
</evidence>
<evidence type="ECO:0000256" key="7">
    <source>
        <dbReference type="ARBA" id="ARBA00023136"/>
    </source>
</evidence>
<keyword evidence="5" id="KW-0375">Hydrogen ion transport</keyword>
<dbReference type="InterPro" id="IPR026015">
    <property type="entry name" value="ATP_synth_OSCP/delta_N_sf"/>
</dbReference>
<keyword evidence="8" id="KW-0066">ATP synthesis</keyword>
<dbReference type="HAMAP" id="MF_01416">
    <property type="entry name" value="ATP_synth_delta_bact"/>
    <property type="match status" value="1"/>
</dbReference>
<proteinExistence type="inferred from homology"/>
<keyword evidence="10" id="KW-1185">Reference proteome</keyword>
<dbReference type="NCBIfam" id="TIGR01145">
    <property type="entry name" value="ATP_synt_delta"/>
    <property type="match status" value="1"/>
</dbReference>
<dbReference type="Gene3D" id="1.10.520.20">
    <property type="entry name" value="N-terminal domain of the delta subunit of the F1F0-ATP synthase"/>
    <property type="match status" value="1"/>
</dbReference>
<reference evidence="9 10" key="1">
    <citation type="submission" date="2020-11" db="EMBL/GenBank/DDBJ databases">
        <title>Kefir isolates.</title>
        <authorList>
            <person name="Marcisauskas S."/>
            <person name="Kim Y."/>
            <person name="Blasche S."/>
        </authorList>
    </citation>
    <scope>NUCLEOTIDE SEQUENCE [LARGE SCALE GENOMIC DNA]</scope>
    <source>
        <strain evidence="9 10">OG2</strain>
    </source>
</reference>
<comment type="caution">
    <text evidence="9">The sequence shown here is derived from an EMBL/GenBank/DDBJ whole genome shotgun (WGS) entry which is preliminary data.</text>
</comment>
<dbReference type="PRINTS" id="PR00125">
    <property type="entry name" value="ATPASEDELTA"/>
</dbReference>
<dbReference type="SUPFAM" id="SSF47928">
    <property type="entry name" value="N-terminal domain of the delta subunit of the F1F0-ATP synthase"/>
    <property type="match status" value="1"/>
</dbReference>
<evidence type="ECO:0000256" key="5">
    <source>
        <dbReference type="ARBA" id="ARBA00022781"/>
    </source>
</evidence>
<dbReference type="OrthoDB" id="1262810at2759"/>
<dbReference type="AlphaFoldDB" id="A0A9P6VXB1"/>
<evidence type="ECO:0000256" key="1">
    <source>
        <dbReference type="ARBA" id="ARBA00004370"/>
    </source>
</evidence>